<proteinExistence type="predicted"/>
<protein>
    <submittedName>
        <fullName evidence="2">Uncharacterized protein</fullName>
    </submittedName>
</protein>
<sequence>MFSMFSLTASGLECYTKEDWTDAICCVNCRCFIKWLEWSKAVPLTTSQPDNDSISELEPSEKEDKVWDDDDIEDNDSKDNDNTEDTDTQDIQGNENVLDDQALAPHDYASSGYDHWV</sequence>
<evidence type="ECO:0000313" key="3">
    <source>
        <dbReference type="Proteomes" id="UP001385951"/>
    </source>
</evidence>
<evidence type="ECO:0000313" key="2">
    <source>
        <dbReference type="EMBL" id="KAK7685618.1"/>
    </source>
</evidence>
<evidence type="ECO:0000256" key="1">
    <source>
        <dbReference type="SAM" id="MobiDB-lite"/>
    </source>
</evidence>
<organism evidence="2 3">
    <name type="scientific">Cerrena zonata</name>
    <dbReference type="NCBI Taxonomy" id="2478898"/>
    <lineage>
        <taxon>Eukaryota</taxon>
        <taxon>Fungi</taxon>
        <taxon>Dikarya</taxon>
        <taxon>Basidiomycota</taxon>
        <taxon>Agaricomycotina</taxon>
        <taxon>Agaricomycetes</taxon>
        <taxon>Polyporales</taxon>
        <taxon>Cerrenaceae</taxon>
        <taxon>Cerrena</taxon>
    </lineage>
</organism>
<keyword evidence="3" id="KW-1185">Reference proteome</keyword>
<name>A0AAW0FX41_9APHY</name>
<feature type="region of interest" description="Disordered" evidence="1">
    <location>
        <begin position="44"/>
        <end position="117"/>
    </location>
</feature>
<gene>
    <name evidence="2" type="ORF">QCA50_011485</name>
</gene>
<dbReference type="Proteomes" id="UP001385951">
    <property type="component" value="Unassembled WGS sequence"/>
</dbReference>
<accession>A0AAW0FX41</accession>
<dbReference type="EMBL" id="JASBNA010000020">
    <property type="protein sequence ID" value="KAK7685618.1"/>
    <property type="molecule type" value="Genomic_DNA"/>
</dbReference>
<reference evidence="2 3" key="1">
    <citation type="submission" date="2022-09" db="EMBL/GenBank/DDBJ databases">
        <authorList>
            <person name="Palmer J.M."/>
        </authorList>
    </citation>
    <scope>NUCLEOTIDE SEQUENCE [LARGE SCALE GENOMIC DNA]</scope>
    <source>
        <strain evidence="2 3">DSM 7382</strain>
    </source>
</reference>
<feature type="compositionally biased region" description="Polar residues" evidence="1">
    <location>
        <begin position="44"/>
        <end position="54"/>
    </location>
</feature>
<dbReference type="AlphaFoldDB" id="A0AAW0FX41"/>
<comment type="caution">
    <text evidence="2">The sequence shown here is derived from an EMBL/GenBank/DDBJ whole genome shotgun (WGS) entry which is preliminary data.</text>
</comment>